<comment type="catalytic activity">
    <reaction evidence="1 9">
        <text>1-(2-carboxyphenylamino)-1-deoxy-D-ribulose 5-phosphate + H(+) = (1S,2R)-1-C-(indol-3-yl)glycerol 3-phosphate + CO2 + H2O</text>
        <dbReference type="Rhea" id="RHEA:23476"/>
        <dbReference type="ChEBI" id="CHEBI:15377"/>
        <dbReference type="ChEBI" id="CHEBI:15378"/>
        <dbReference type="ChEBI" id="CHEBI:16526"/>
        <dbReference type="ChEBI" id="CHEBI:58613"/>
        <dbReference type="ChEBI" id="CHEBI:58866"/>
        <dbReference type="EC" id="4.1.1.48"/>
    </reaction>
</comment>
<evidence type="ECO:0000313" key="11">
    <source>
        <dbReference type="EMBL" id="GGH78962.1"/>
    </source>
</evidence>
<dbReference type="InterPro" id="IPR045186">
    <property type="entry name" value="Indole-3-glycerol_P_synth"/>
</dbReference>
<evidence type="ECO:0000313" key="12">
    <source>
        <dbReference type="Proteomes" id="UP000656813"/>
    </source>
</evidence>
<dbReference type="InterPro" id="IPR013785">
    <property type="entry name" value="Aldolase_TIM"/>
</dbReference>
<proteinExistence type="inferred from homology"/>
<evidence type="ECO:0000256" key="1">
    <source>
        <dbReference type="ARBA" id="ARBA00001633"/>
    </source>
</evidence>
<dbReference type="Gene3D" id="3.20.20.70">
    <property type="entry name" value="Aldolase class I"/>
    <property type="match status" value="1"/>
</dbReference>
<comment type="pathway">
    <text evidence="2 9">Amino-acid biosynthesis; L-tryptophan biosynthesis; L-tryptophan from chorismate: step 4/5.</text>
</comment>
<dbReference type="Pfam" id="PF00218">
    <property type="entry name" value="IGPS"/>
    <property type="match status" value="1"/>
</dbReference>
<evidence type="ECO:0000256" key="3">
    <source>
        <dbReference type="ARBA" id="ARBA00008737"/>
    </source>
</evidence>
<keyword evidence="4 9" id="KW-0028">Amino-acid biosynthesis</keyword>
<dbReference type="PANTHER" id="PTHR22854:SF2">
    <property type="entry name" value="INDOLE-3-GLYCEROL-PHOSPHATE SYNTHASE"/>
    <property type="match status" value="1"/>
</dbReference>
<keyword evidence="5 9" id="KW-0210">Decarboxylase</keyword>
<dbReference type="RefSeq" id="WP_188496607.1">
    <property type="nucleotide sequence ID" value="NZ_BMFV01000007.1"/>
</dbReference>
<dbReference type="EC" id="4.1.1.48" evidence="9"/>
<organism evidence="11 12">
    <name type="scientific">Pullulanibacillus pueri</name>
    <dbReference type="NCBI Taxonomy" id="1437324"/>
    <lineage>
        <taxon>Bacteria</taxon>
        <taxon>Bacillati</taxon>
        <taxon>Bacillota</taxon>
        <taxon>Bacilli</taxon>
        <taxon>Bacillales</taxon>
        <taxon>Sporolactobacillaceae</taxon>
        <taxon>Pullulanibacillus</taxon>
    </lineage>
</organism>
<reference evidence="11" key="2">
    <citation type="submission" date="2020-09" db="EMBL/GenBank/DDBJ databases">
        <authorList>
            <person name="Sun Q."/>
            <person name="Zhou Y."/>
        </authorList>
    </citation>
    <scope>NUCLEOTIDE SEQUENCE</scope>
    <source>
        <strain evidence="11">CGMCC 1.12777</strain>
    </source>
</reference>
<dbReference type="CDD" id="cd00331">
    <property type="entry name" value="IGPS"/>
    <property type="match status" value="1"/>
</dbReference>
<dbReference type="Proteomes" id="UP000656813">
    <property type="component" value="Unassembled WGS sequence"/>
</dbReference>
<keyword evidence="6 9" id="KW-0822">Tryptophan biosynthesis</keyword>
<keyword evidence="12" id="KW-1185">Reference proteome</keyword>
<reference evidence="11" key="1">
    <citation type="journal article" date="2014" name="Int. J. Syst. Evol. Microbiol.">
        <title>Complete genome sequence of Corynebacterium casei LMG S-19264T (=DSM 44701T), isolated from a smear-ripened cheese.</title>
        <authorList>
            <consortium name="US DOE Joint Genome Institute (JGI-PGF)"/>
            <person name="Walter F."/>
            <person name="Albersmeier A."/>
            <person name="Kalinowski J."/>
            <person name="Ruckert C."/>
        </authorList>
    </citation>
    <scope>NUCLEOTIDE SEQUENCE</scope>
    <source>
        <strain evidence="11">CGMCC 1.12777</strain>
    </source>
</reference>
<dbReference type="GO" id="GO:0004425">
    <property type="term" value="F:indole-3-glycerol-phosphate synthase activity"/>
    <property type="evidence" value="ECO:0007669"/>
    <property type="project" value="UniProtKB-UniRule"/>
</dbReference>
<evidence type="ECO:0000256" key="8">
    <source>
        <dbReference type="ARBA" id="ARBA00023239"/>
    </source>
</evidence>
<comment type="caution">
    <text evidence="11">The sequence shown here is derived from an EMBL/GenBank/DDBJ whole genome shotgun (WGS) entry which is preliminary data.</text>
</comment>
<dbReference type="HAMAP" id="MF_00134_B">
    <property type="entry name" value="IGPS_B"/>
    <property type="match status" value="1"/>
</dbReference>
<dbReference type="PROSITE" id="PS00614">
    <property type="entry name" value="IGPS"/>
    <property type="match status" value="1"/>
</dbReference>
<accession>A0A8J2ZUA4</accession>
<dbReference type="UniPathway" id="UPA00035">
    <property type="reaction ID" value="UER00043"/>
</dbReference>
<evidence type="ECO:0000256" key="4">
    <source>
        <dbReference type="ARBA" id="ARBA00022605"/>
    </source>
</evidence>
<evidence type="ECO:0000259" key="10">
    <source>
        <dbReference type="Pfam" id="PF00218"/>
    </source>
</evidence>
<name>A0A8J2ZUA4_9BACL</name>
<dbReference type="PANTHER" id="PTHR22854">
    <property type="entry name" value="TRYPTOPHAN BIOSYNTHESIS PROTEIN"/>
    <property type="match status" value="1"/>
</dbReference>
<dbReference type="GO" id="GO:0004640">
    <property type="term" value="F:phosphoribosylanthranilate isomerase activity"/>
    <property type="evidence" value="ECO:0007669"/>
    <property type="project" value="TreeGrafter"/>
</dbReference>
<dbReference type="AlphaFoldDB" id="A0A8J2ZUA4"/>
<evidence type="ECO:0000256" key="6">
    <source>
        <dbReference type="ARBA" id="ARBA00022822"/>
    </source>
</evidence>
<keyword evidence="7 9" id="KW-0057">Aromatic amino acid biosynthesis</keyword>
<dbReference type="SUPFAM" id="SSF51366">
    <property type="entry name" value="Ribulose-phoshate binding barrel"/>
    <property type="match status" value="1"/>
</dbReference>
<protein>
    <recommendedName>
        <fullName evidence="9">Indole-3-glycerol phosphate synthase</fullName>
        <shortName evidence="9">IGPS</shortName>
        <ecNumber evidence="9">4.1.1.48</ecNumber>
    </recommendedName>
</protein>
<dbReference type="InterPro" id="IPR001468">
    <property type="entry name" value="Indole-3-GlycerolPSynthase_CS"/>
</dbReference>
<evidence type="ECO:0000256" key="9">
    <source>
        <dbReference type="HAMAP-Rule" id="MF_00134"/>
    </source>
</evidence>
<dbReference type="EMBL" id="BMFV01000007">
    <property type="protein sequence ID" value="GGH78962.1"/>
    <property type="molecule type" value="Genomic_DNA"/>
</dbReference>
<dbReference type="InterPro" id="IPR013798">
    <property type="entry name" value="Indole-3-glycerol_P_synth_dom"/>
</dbReference>
<evidence type="ECO:0000256" key="5">
    <source>
        <dbReference type="ARBA" id="ARBA00022793"/>
    </source>
</evidence>
<sequence>MLETIIQSKKEEIKKTQFEAGRFEGLRYSLKKALLNPNQSVGLIAEVKQASPSKGVFTTAFDPEHIAKSYESAGADAISVLTDQKFFKGSISYLKLVKQAVHLPVLRKDFIIDERQIDESVAIGADAILLIAAALEPKKLHEFYLKAYEGGLECLVEVHNRQELEALLEEFHPEIIGINNRDLKTFYTTLDTTKEVLPFIPETSVSVSESGILAPEAIDTLKRLGVNGALVGEALMTAETPERGIHYLFGGSSR</sequence>
<comment type="similarity">
    <text evidence="3 9">Belongs to the TrpC family.</text>
</comment>
<dbReference type="NCBIfam" id="NF001377">
    <property type="entry name" value="PRK00278.2-4"/>
    <property type="match status" value="1"/>
</dbReference>
<keyword evidence="8 9" id="KW-0456">Lyase</keyword>
<feature type="domain" description="Indole-3-glycerol phosphate synthase" evidence="10">
    <location>
        <begin position="3"/>
        <end position="246"/>
    </location>
</feature>
<evidence type="ECO:0000256" key="7">
    <source>
        <dbReference type="ARBA" id="ARBA00023141"/>
    </source>
</evidence>
<evidence type="ECO:0000256" key="2">
    <source>
        <dbReference type="ARBA" id="ARBA00004696"/>
    </source>
</evidence>
<dbReference type="FunFam" id="3.20.20.70:FF:000024">
    <property type="entry name" value="Indole-3-glycerol phosphate synthase"/>
    <property type="match status" value="1"/>
</dbReference>
<dbReference type="InterPro" id="IPR011060">
    <property type="entry name" value="RibuloseP-bd_barrel"/>
</dbReference>
<dbReference type="GO" id="GO:0000162">
    <property type="term" value="P:L-tryptophan biosynthetic process"/>
    <property type="evidence" value="ECO:0007669"/>
    <property type="project" value="UniProtKB-UniRule"/>
</dbReference>
<gene>
    <name evidence="9 11" type="primary">trpC</name>
    <name evidence="11" type="ORF">GCM10007096_13180</name>
</gene>